<keyword evidence="2" id="KW-0496">Mitochondrion</keyword>
<feature type="transmembrane region" description="Helical" evidence="1">
    <location>
        <begin position="20"/>
        <end position="38"/>
    </location>
</feature>
<protein>
    <submittedName>
        <fullName evidence="2">Uncharacterized protein</fullName>
    </submittedName>
</protein>
<organism evidence="2">
    <name type="scientific">Hericium coralloides</name>
    <name type="common">Coral tooth fungus</name>
    <name type="synonym">Hericium ramosum</name>
    <dbReference type="NCBI Taxonomy" id="100756"/>
    <lineage>
        <taxon>Eukaryota</taxon>
        <taxon>Fungi</taxon>
        <taxon>Dikarya</taxon>
        <taxon>Basidiomycota</taxon>
        <taxon>Agaricomycotina</taxon>
        <taxon>Agaricomycetes</taxon>
        <taxon>Russulales</taxon>
        <taxon>Hericiaceae</taxon>
        <taxon>Hericium</taxon>
    </lineage>
</organism>
<reference evidence="2" key="1">
    <citation type="submission" date="2016-10" db="EMBL/GenBank/DDBJ databases">
        <authorList>
            <person name="de Groot N.N."/>
        </authorList>
    </citation>
    <scope>NUCLEOTIDE SEQUENCE</scope>
    <source>
        <strain evidence="2">Tvtc0002</strain>
    </source>
</reference>
<evidence type="ECO:0000313" key="2">
    <source>
        <dbReference type="EMBL" id="APX41102.1"/>
    </source>
</evidence>
<evidence type="ECO:0000256" key="1">
    <source>
        <dbReference type="SAM" id="Phobius"/>
    </source>
</evidence>
<geneLocation type="mitochondrion" evidence="2"/>
<dbReference type="RefSeq" id="YP_009348149.1">
    <property type="nucleotide sequence ID" value="NC_033903.1"/>
</dbReference>
<sequence>MYIYIKYAKFRLFLQNRRFYFVNSHYLGLNPSIFLGIYNSVLFYYITFSFITFIIWLWILYMVRKGYFGLKLKDHLLKYIRNSNLLSMILIVSSIIILILLYKHAMDNTIHLAGPQLDYIIHYKSVYIRGLELLSKNYDNFIAYGVGVKLASTYIRHYHNQDSFFYEFSLDCGPKVFIEAVKEDMATIGINPATQNAQAALIRIKDVENNLEFLKGMVPKSYKDYDISRMTDFEHLTSIISGDAPDVLDCPLEYGDYYNNFSVFTSKFLDIITSDFFLNFISISLISLFVYFIYYLIKKIINKIKN</sequence>
<keyword evidence="1" id="KW-1133">Transmembrane helix</keyword>
<keyword evidence="1" id="KW-0812">Transmembrane</keyword>
<dbReference type="EMBL" id="KY007042">
    <property type="protein sequence ID" value="APX41102.1"/>
    <property type="molecule type" value="Genomic_DNA"/>
</dbReference>
<feature type="transmembrane region" description="Helical" evidence="1">
    <location>
        <begin position="44"/>
        <end position="63"/>
    </location>
</feature>
<dbReference type="GeneID" id="31078725"/>
<accession>A0A1P8NNJ7</accession>
<feature type="transmembrane region" description="Helical" evidence="1">
    <location>
        <begin position="84"/>
        <end position="102"/>
    </location>
</feature>
<gene>
    <name evidence="2" type="primary">orf306</name>
</gene>
<keyword evidence="1" id="KW-0472">Membrane</keyword>
<feature type="transmembrane region" description="Helical" evidence="1">
    <location>
        <begin position="276"/>
        <end position="297"/>
    </location>
</feature>
<proteinExistence type="predicted"/>
<name>A0A1P8NNJ7_HERCO</name>
<dbReference type="AlphaFoldDB" id="A0A1P8NNJ7"/>